<keyword evidence="3" id="KW-1185">Reference proteome</keyword>
<reference evidence="2" key="1">
    <citation type="submission" date="2022-10" db="EMBL/GenBank/DDBJ databases">
        <title>Comparative genomics and taxonomic characterization of three novel marine species of genus Reichenbachiella exhibiting antioxidant and polysaccharide degradation activities.</title>
        <authorList>
            <person name="Muhammad N."/>
            <person name="Lee Y.-J."/>
            <person name="Ko J."/>
            <person name="Kim S.-G."/>
        </authorList>
    </citation>
    <scope>NUCLEOTIDE SEQUENCE</scope>
    <source>
        <strain evidence="2">Wsw4-B4</strain>
    </source>
</reference>
<accession>A0ABY6D3V4</accession>
<dbReference type="Pfam" id="PF08808">
    <property type="entry name" value="RES"/>
    <property type="match status" value="1"/>
</dbReference>
<protein>
    <submittedName>
        <fullName evidence="2">RES family NAD+ phosphorylase</fullName>
    </submittedName>
</protein>
<dbReference type="SMART" id="SM00953">
    <property type="entry name" value="RES"/>
    <property type="match status" value="1"/>
</dbReference>
<evidence type="ECO:0000259" key="1">
    <source>
        <dbReference type="SMART" id="SM00953"/>
    </source>
</evidence>
<evidence type="ECO:0000313" key="2">
    <source>
        <dbReference type="EMBL" id="UXX80831.1"/>
    </source>
</evidence>
<dbReference type="RefSeq" id="WP_263052560.1">
    <property type="nucleotide sequence ID" value="NZ_CP106735.1"/>
</dbReference>
<dbReference type="EMBL" id="CP106735">
    <property type="protein sequence ID" value="UXX80831.1"/>
    <property type="molecule type" value="Genomic_DNA"/>
</dbReference>
<dbReference type="InterPro" id="IPR014914">
    <property type="entry name" value="RES_dom"/>
</dbReference>
<sequence>MIVFRICQTYPPDHNPIDGRGAFLYGGRWNSIGRHALYTASSLALARAELARHVDLSCMPELYKVYEIEVPDHNYKTIKPLPPDWDQDPPGFVSQQMGDQWLQDSTCLGFKVSSVCDLGDFNLVLNPMSPSYSDVHVKRSYAFKP</sequence>
<proteinExistence type="predicted"/>
<feature type="domain" description="RES" evidence="1">
    <location>
        <begin position="16"/>
        <end position="138"/>
    </location>
</feature>
<organism evidence="2 3">
    <name type="scientific">Reichenbachiella carrageenanivorans</name>
    <dbReference type="NCBI Taxonomy" id="2979869"/>
    <lineage>
        <taxon>Bacteria</taxon>
        <taxon>Pseudomonadati</taxon>
        <taxon>Bacteroidota</taxon>
        <taxon>Cytophagia</taxon>
        <taxon>Cytophagales</taxon>
        <taxon>Reichenbachiellaceae</taxon>
        <taxon>Reichenbachiella</taxon>
    </lineage>
</organism>
<dbReference type="Proteomes" id="UP001062165">
    <property type="component" value="Chromosome"/>
</dbReference>
<name>A0ABY6D3V4_9BACT</name>
<gene>
    <name evidence="2" type="ORF">N7E81_06925</name>
</gene>
<evidence type="ECO:0000313" key="3">
    <source>
        <dbReference type="Proteomes" id="UP001062165"/>
    </source>
</evidence>